<dbReference type="InterPro" id="IPR052552">
    <property type="entry name" value="YeaO-like"/>
</dbReference>
<accession>A0A2A5TCQ9</accession>
<dbReference type="KEGG" id="emt:CPZ25_009630"/>
<proteinExistence type="predicted"/>
<sequence length="129" mass="15188">MMIETKRIYEPKNIMDGYRVLVDSYWPRGFTHTSANVDIWKKELAPSKELIRRFHSGKDSYESFKSQYLEELRNNQAVKLFLSDLKKRLKKENVTLIYSANNKEQNQAVILADYLNSILFQKNKAPRAA</sequence>
<dbReference type="EMBL" id="CP029487">
    <property type="protein sequence ID" value="QCT73636.1"/>
    <property type="molecule type" value="Genomic_DNA"/>
</dbReference>
<evidence type="ECO:0000313" key="2">
    <source>
        <dbReference type="Proteomes" id="UP000218387"/>
    </source>
</evidence>
<dbReference type="AlphaFoldDB" id="A0A2A5TCQ9"/>
<organism evidence="1 2">
    <name type="scientific">Eubacterium maltosivorans</name>
    <dbReference type="NCBI Taxonomy" id="2041044"/>
    <lineage>
        <taxon>Bacteria</taxon>
        <taxon>Bacillati</taxon>
        <taxon>Bacillota</taxon>
        <taxon>Clostridia</taxon>
        <taxon>Eubacteriales</taxon>
        <taxon>Eubacteriaceae</taxon>
        <taxon>Eubacterium</taxon>
    </lineage>
</organism>
<dbReference type="Pfam" id="PF22752">
    <property type="entry name" value="DUF488-N3i"/>
    <property type="match status" value="1"/>
</dbReference>
<reference evidence="1 2" key="1">
    <citation type="submission" date="2018-05" db="EMBL/GenBank/DDBJ databases">
        <title>Genome comparison of Eubacterium sp.</title>
        <authorList>
            <person name="Feng Y."/>
            <person name="Sanchez-Andrea I."/>
            <person name="Stams A.J.M."/>
            <person name="De Vos W.M."/>
        </authorList>
    </citation>
    <scope>NUCLEOTIDE SEQUENCE [LARGE SCALE GENOMIC DNA]</scope>
    <source>
        <strain evidence="1 2">YI</strain>
    </source>
</reference>
<evidence type="ECO:0000313" key="1">
    <source>
        <dbReference type="EMBL" id="QCT73636.1"/>
    </source>
</evidence>
<dbReference type="PANTHER" id="PTHR36849:SF1">
    <property type="entry name" value="CYTOPLASMIC PROTEIN"/>
    <property type="match status" value="1"/>
</dbReference>
<name>A0A2A5TCQ9_EUBML</name>
<gene>
    <name evidence="1" type="ORF">CPZ25_009630</name>
</gene>
<dbReference type="PANTHER" id="PTHR36849">
    <property type="entry name" value="CYTOPLASMIC PROTEIN-RELATED"/>
    <property type="match status" value="1"/>
</dbReference>
<dbReference type="Proteomes" id="UP000218387">
    <property type="component" value="Chromosome"/>
</dbReference>
<protein>
    <submittedName>
        <fullName evidence="1">DUF488 domain-containing protein</fullName>
    </submittedName>
</protein>
<keyword evidence="2" id="KW-1185">Reference proteome</keyword>